<proteinExistence type="predicted"/>
<dbReference type="GO" id="GO:1901673">
    <property type="term" value="P:regulation of mitotic spindle assembly"/>
    <property type="evidence" value="ECO:0007669"/>
    <property type="project" value="TreeGrafter"/>
</dbReference>
<dbReference type="GO" id="GO:0035869">
    <property type="term" value="C:ciliary transition zone"/>
    <property type="evidence" value="ECO:0007669"/>
    <property type="project" value="TreeGrafter"/>
</dbReference>
<dbReference type="GO" id="GO:0005814">
    <property type="term" value="C:centriole"/>
    <property type="evidence" value="ECO:0007669"/>
    <property type="project" value="TreeGrafter"/>
</dbReference>
<sequence>MVFKRSEYGREFKIQSLVKNIPTYYDNLTYRSQRRELEYAHTSIAWGDPDSNNNETAEKEILKEENSSAVKEMKIAEPTSDVLPALDKQPKESVCKSEEKTSTQEGKITESTKGNRGDVEMQSLSKDEGQLRKAAKEKLVKYTCKENIDVPRQKTKGGSQIASQEKGHEKSSFKLQPKKVDDKTFVNKANIPVQPRVSKSASGARPKSAPSTRQLERAKPRPPFLPYGSGDSERLTGTQRSHNVLASTDVYPAAIKAHKKLVEDSIRRKDANVKAAKEAKKRKQLFRDKLMRDAAFWKSEYGFRYPAHPTSEYAKNCDIPKRCKSAFGLV</sequence>
<organism evidence="2 3">
    <name type="scientific">Mizuhopecten yessoensis</name>
    <name type="common">Japanese scallop</name>
    <name type="synonym">Patinopecten yessoensis</name>
    <dbReference type="NCBI Taxonomy" id="6573"/>
    <lineage>
        <taxon>Eukaryota</taxon>
        <taxon>Metazoa</taxon>
        <taxon>Spiralia</taxon>
        <taxon>Lophotrochozoa</taxon>
        <taxon>Mollusca</taxon>
        <taxon>Bivalvia</taxon>
        <taxon>Autobranchia</taxon>
        <taxon>Pteriomorphia</taxon>
        <taxon>Pectinida</taxon>
        <taxon>Pectinoidea</taxon>
        <taxon>Pectinidae</taxon>
        <taxon>Mizuhopecten</taxon>
    </lineage>
</organism>
<evidence type="ECO:0000313" key="3">
    <source>
        <dbReference type="Proteomes" id="UP000242188"/>
    </source>
</evidence>
<name>A0A210PQ27_MIZYE</name>
<comment type="caution">
    <text evidence="2">The sequence shown here is derived from an EMBL/GenBank/DDBJ whole genome shotgun (WGS) entry which is preliminary data.</text>
</comment>
<feature type="region of interest" description="Disordered" evidence="1">
    <location>
        <begin position="87"/>
        <end position="118"/>
    </location>
</feature>
<feature type="compositionally biased region" description="Basic and acidic residues" evidence="1">
    <location>
        <begin position="165"/>
        <end position="185"/>
    </location>
</feature>
<dbReference type="InterPro" id="IPR029774">
    <property type="entry name" value="CSAP"/>
</dbReference>
<protein>
    <submittedName>
        <fullName evidence="2">Uncharacterized protein</fullName>
    </submittedName>
</protein>
<keyword evidence="3" id="KW-1185">Reference proteome</keyword>
<accession>A0A210PQ27</accession>
<reference evidence="2 3" key="1">
    <citation type="journal article" date="2017" name="Nat. Ecol. Evol.">
        <title>Scallop genome provides insights into evolution of bilaterian karyotype and development.</title>
        <authorList>
            <person name="Wang S."/>
            <person name="Zhang J."/>
            <person name="Jiao W."/>
            <person name="Li J."/>
            <person name="Xun X."/>
            <person name="Sun Y."/>
            <person name="Guo X."/>
            <person name="Huan P."/>
            <person name="Dong B."/>
            <person name="Zhang L."/>
            <person name="Hu X."/>
            <person name="Sun X."/>
            <person name="Wang J."/>
            <person name="Zhao C."/>
            <person name="Wang Y."/>
            <person name="Wang D."/>
            <person name="Huang X."/>
            <person name="Wang R."/>
            <person name="Lv J."/>
            <person name="Li Y."/>
            <person name="Zhang Z."/>
            <person name="Liu B."/>
            <person name="Lu W."/>
            <person name="Hui Y."/>
            <person name="Liang J."/>
            <person name="Zhou Z."/>
            <person name="Hou R."/>
            <person name="Li X."/>
            <person name="Liu Y."/>
            <person name="Li H."/>
            <person name="Ning X."/>
            <person name="Lin Y."/>
            <person name="Zhao L."/>
            <person name="Xing Q."/>
            <person name="Dou J."/>
            <person name="Li Y."/>
            <person name="Mao J."/>
            <person name="Guo H."/>
            <person name="Dou H."/>
            <person name="Li T."/>
            <person name="Mu C."/>
            <person name="Jiang W."/>
            <person name="Fu Q."/>
            <person name="Fu X."/>
            <person name="Miao Y."/>
            <person name="Liu J."/>
            <person name="Yu Q."/>
            <person name="Li R."/>
            <person name="Liao H."/>
            <person name="Li X."/>
            <person name="Kong Y."/>
            <person name="Jiang Z."/>
            <person name="Chourrout D."/>
            <person name="Li R."/>
            <person name="Bao Z."/>
        </authorList>
    </citation>
    <scope>NUCLEOTIDE SEQUENCE [LARGE SCALE GENOMIC DNA]</scope>
    <source>
        <strain evidence="2 3">PY_sf001</strain>
    </source>
</reference>
<evidence type="ECO:0000256" key="1">
    <source>
        <dbReference type="SAM" id="MobiDB-lite"/>
    </source>
</evidence>
<feature type="compositionally biased region" description="Basic and acidic residues" evidence="1">
    <location>
        <begin position="88"/>
        <end position="118"/>
    </location>
</feature>
<dbReference type="EMBL" id="NEDP02005562">
    <property type="protein sequence ID" value="OWF38554.1"/>
    <property type="molecule type" value="Genomic_DNA"/>
</dbReference>
<evidence type="ECO:0000313" key="2">
    <source>
        <dbReference type="EMBL" id="OWF38554.1"/>
    </source>
</evidence>
<dbReference type="GO" id="GO:0005819">
    <property type="term" value="C:spindle"/>
    <property type="evidence" value="ECO:0007669"/>
    <property type="project" value="TreeGrafter"/>
</dbReference>
<dbReference type="GO" id="GO:0008017">
    <property type="term" value="F:microtubule binding"/>
    <property type="evidence" value="ECO:0007669"/>
    <property type="project" value="TreeGrafter"/>
</dbReference>
<dbReference type="AlphaFoldDB" id="A0A210PQ27"/>
<dbReference type="Proteomes" id="UP000242188">
    <property type="component" value="Unassembled WGS sequence"/>
</dbReference>
<dbReference type="Pfam" id="PF15748">
    <property type="entry name" value="CCSAP"/>
    <property type="match status" value="1"/>
</dbReference>
<dbReference type="OrthoDB" id="6616361at2759"/>
<feature type="region of interest" description="Disordered" evidence="1">
    <location>
        <begin position="150"/>
        <end position="237"/>
    </location>
</feature>
<dbReference type="PANTHER" id="PTHR31022">
    <property type="entry name" value="CENTRIOLE, CILIA AND SPINDLE-ASSOCIATED PROTEIN"/>
    <property type="match status" value="1"/>
</dbReference>
<gene>
    <name evidence="2" type="ORF">KP79_PYT09904</name>
</gene>
<dbReference type="PANTHER" id="PTHR31022:SF4">
    <property type="entry name" value="CENTRIOLE, CILIA AND SPINDLE-ASSOCIATED PROTEIN"/>
    <property type="match status" value="1"/>
</dbReference>
<dbReference type="GO" id="GO:0036064">
    <property type="term" value="C:ciliary basal body"/>
    <property type="evidence" value="ECO:0007669"/>
    <property type="project" value="TreeGrafter"/>
</dbReference>